<evidence type="ECO:0000256" key="1">
    <source>
        <dbReference type="SAM" id="Phobius"/>
    </source>
</evidence>
<dbReference type="AlphaFoldDB" id="G0U002"/>
<protein>
    <submittedName>
        <fullName evidence="2">Uncharacterized protein</fullName>
    </submittedName>
</protein>
<evidence type="ECO:0000313" key="2">
    <source>
        <dbReference type="EMBL" id="CCC49398.1"/>
    </source>
</evidence>
<keyword evidence="1" id="KW-0812">Transmembrane</keyword>
<keyword evidence="1" id="KW-0472">Membrane</keyword>
<organism evidence="2">
    <name type="scientific">Trypanosoma vivax (strain Y486)</name>
    <dbReference type="NCBI Taxonomy" id="1055687"/>
    <lineage>
        <taxon>Eukaryota</taxon>
        <taxon>Discoba</taxon>
        <taxon>Euglenozoa</taxon>
        <taxon>Kinetoplastea</taxon>
        <taxon>Metakinetoplastina</taxon>
        <taxon>Trypanosomatida</taxon>
        <taxon>Trypanosomatidae</taxon>
        <taxon>Trypanosoma</taxon>
        <taxon>Duttonella</taxon>
    </lineage>
</organism>
<name>G0U002_TRYVY</name>
<dbReference type="VEuPathDB" id="TriTrypDB:TvY486_0800050"/>
<reference evidence="2" key="1">
    <citation type="journal article" date="2012" name="Proc. Natl. Acad. Sci. U.S.A.">
        <title>Antigenic diversity is generated by distinct evolutionary mechanisms in African trypanosome species.</title>
        <authorList>
            <person name="Jackson A.P."/>
            <person name="Berry A."/>
            <person name="Aslett M."/>
            <person name="Allison H.C."/>
            <person name="Burton P."/>
            <person name="Vavrova-Anderson J."/>
            <person name="Brown R."/>
            <person name="Browne H."/>
            <person name="Corton N."/>
            <person name="Hauser H."/>
            <person name="Gamble J."/>
            <person name="Gilderthorp R."/>
            <person name="Marcello L."/>
            <person name="McQuillan J."/>
            <person name="Otto T.D."/>
            <person name="Quail M.A."/>
            <person name="Sanders M.J."/>
            <person name="van Tonder A."/>
            <person name="Ginger M.L."/>
            <person name="Field M.C."/>
            <person name="Barry J.D."/>
            <person name="Hertz-Fowler C."/>
            <person name="Berriman M."/>
        </authorList>
    </citation>
    <scope>NUCLEOTIDE SEQUENCE</scope>
    <source>
        <strain evidence="2">Y486</strain>
    </source>
</reference>
<sequence>MHHREYKCHTYNVSRNLALPLSLSHMHMHFHGSLGTMTSRVVLSAALAAGGITVGSAILLGNRYRRLEMRRSELDAEYVSLLTDLRSLDDSRLAEVEALDRKAKENILLHETVDTLWSDRLARYKQANKEMYSYLKALPEALDVFRGINNHYRYMAMKMPEFFQFDVACSKVHNFALLLAHGERVGIDRVAETIRQLLIAEPLVRVVCDSVIDSNSSSRSPTSVDECSTSFEFCIKELRNAIESASNRYVELCLKDGLEKAPNVMCETLHKIITKMKANTMRKGDVIAHREQEAFQELLRSERCQLRMTVDLEEAMKYVEEVTQGLRAGATGDDALLTAISADPEVVVAQQQLQLWRRSTAAFLVRQQAMDALSSYQILLAETLTKASHPHE</sequence>
<feature type="transmembrane region" description="Helical" evidence="1">
    <location>
        <begin position="41"/>
        <end position="61"/>
    </location>
</feature>
<proteinExistence type="predicted"/>
<accession>G0U002</accession>
<dbReference type="EMBL" id="HE573024">
    <property type="protein sequence ID" value="CCC49398.1"/>
    <property type="molecule type" value="Genomic_DNA"/>
</dbReference>
<keyword evidence="1" id="KW-1133">Transmembrane helix</keyword>
<gene>
    <name evidence="2" type="ORF">TVY486_0800050</name>
</gene>